<dbReference type="AlphaFoldDB" id="A0A0H5Q4X5"/>
<accession>A0A0H5Q4X5</accession>
<feature type="compositionally biased region" description="Basic and acidic residues" evidence="1">
    <location>
        <begin position="91"/>
        <end position="100"/>
    </location>
</feature>
<name>A0A0H5Q4X5_9ZZZZ</name>
<keyword evidence="2" id="KW-0614">Plasmid</keyword>
<feature type="region of interest" description="Disordered" evidence="1">
    <location>
        <begin position="91"/>
        <end position="135"/>
    </location>
</feature>
<protein>
    <submittedName>
        <fullName evidence="2">Uncharacterized protein</fullName>
    </submittedName>
</protein>
<organism evidence="2">
    <name type="scientific">uncultured prokaryote</name>
    <dbReference type="NCBI Taxonomy" id="198431"/>
    <lineage>
        <taxon>unclassified sequences</taxon>
        <taxon>environmental samples</taxon>
    </lineage>
</organism>
<evidence type="ECO:0000313" key="2">
    <source>
        <dbReference type="EMBL" id="CRY96500.1"/>
    </source>
</evidence>
<proteinExistence type="predicted"/>
<geneLocation type="plasmid" evidence="2">
    <name>pRGFK1114</name>
</geneLocation>
<reference evidence="2" key="2">
    <citation type="submission" date="2015-07" db="EMBL/GenBank/DDBJ databases">
        <title>Plasmids, circular viruses and viroids from rat gut.</title>
        <authorList>
            <person name="Jorgensen T.J."/>
            <person name="Hansen M.A."/>
            <person name="Xu Z."/>
            <person name="Tabak M.A."/>
            <person name="Sorensen S.J."/>
            <person name="Hansen L.H."/>
        </authorList>
    </citation>
    <scope>NUCLEOTIDE SEQUENCE</scope>
    <source>
        <plasmid evidence="2">pRGFK1114</plasmid>
    </source>
</reference>
<evidence type="ECO:0000256" key="1">
    <source>
        <dbReference type="SAM" id="MobiDB-lite"/>
    </source>
</evidence>
<dbReference type="EMBL" id="LN853695">
    <property type="protein sequence ID" value="CRY96500.1"/>
    <property type="molecule type" value="Genomic_DNA"/>
</dbReference>
<sequence length="135" mass="14244">MTSTTTPDSIRLTITVTPEVHATFQRFAKASGMSLGRAMGEWLGDTLEGAELLATQLERARAAPKAAIREMHALALGLTDETGALMRKMQEDGRVARRDAQASPRAARPIPPSSNTGGKGTNKAQGKPGDSRSAS</sequence>
<reference evidence="2" key="1">
    <citation type="submission" date="2015-06" db="EMBL/GenBank/DDBJ databases">
        <authorList>
            <person name="Joergensen T."/>
        </authorList>
    </citation>
    <scope>NUCLEOTIDE SEQUENCE</scope>
    <source>
        <plasmid evidence="2">pRGFK1114</plasmid>
    </source>
</reference>